<protein>
    <recommendedName>
        <fullName evidence="2">histidine kinase</fullName>
        <ecNumber evidence="2">2.7.13.3</ecNumber>
    </recommendedName>
</protein>
<evidence type="ECO:0000313" key="13">
    <source>
        <dbReference type="EMBL" id="QDQ97534.1"/>
    </source>
</evidence>
<dbReference type="GO" id="GO:0046983">
    <property type="term" value="F:protein dimerization activity"/>
    <property type="evidence" value="ECO:0007669"/>
    <property type="project" value="InterPro"/>
</dbReference>
<dbReference type="OrthoDB" id="5242012at2"/>
<dbReference type="PANTHER" id="PTHR24421:SF10">
    <property type="entry name" value="NITRATE_NITRITE SENSOR PROTEIN NARQ"/>
    <property type="match status" value="1"/>
</dbReference>
<evidence type="ECO:0000256" key="3">
    <source>
        <dbReference type="ARBA" id="ARBA00022553"/>
    </source>
</evidence>
<feature type="transmembrane region" description="Helical" evidence="10">
    <location>
        <begin position="207"/>
        <end position="226"/>
    </location>
</feature>
<dbReference type="GO" id="GO:0000155">
    <property type="term" value="F:phosphorelay sensor kinase activity"/>
    <property type="evidence" value="ECO:0007669"/>
    <property type="project" value="InterPro"/>
</dbReference>
<dbReference type="Gene3D" id="1.20.5.1930">
    <property type="match status" value="1"/>
</dbReference>
<keyword evidence="5" id="KW-0547">Nucleotide-binding</keyword>
<reference evidence="13 14" key="1">
    <citation type="submission" date="2019-07" db="EMBL/GenBank/DDBJ databases">
        <title>Tomitella cavernea sp. nov., an actinomycete isolated from soil.</title>
        <authorList>
            <person name="Cheng J."/>
        </authorList>
    </citation>
    <scope>NUCLEOTIDE SEQUENCE [LARGE SCALE GENOMIC DNA]</scope>
    <source>
        <strain evidence="13 14">HY188</strain>
    </source>
</reference>
<feature type="transmembrane region" description="Helical" evidence="10">
    <location>
        <begin position="232"/>
        <end position="258"/>
    </location>
</feature>
<feature type="transmembrane region" description="Helical" evidence="10">
    <location>
        <begin position="135"/>
        <end position="154"/>
    </location>
</feature>
<dbReference type="Pfam" id="PF07730">
    <property type="entry name" value="HisKA_3"/>
    <property type="match status" value="1"/>
</dbReference>
<dbReference type="EMBL" id="CP041765">
    <property type="protein sequence ID" value="QDQ97534.1"/>
    <property type="molecule type" value="Genomic_DNA"/>
</dbReference>
<gene>
    <name evidence="13" type="ORF">FO059_09580</name>
</gene>
<evidence type="ECO:0000256" key="7">
    <source>
        <dbReference type="ARBA" id="ARBA00022840"/>
    </source>
</evidence>
<keyword evidence="10" id="KW-1133">Transmembrane helix</keyword>
<reference evidence="13 14" key="2">
    <citation type="submission" date="2019-07" db="EMBL/GenBank/DDBJ databases">
        <authorList>
            <person name="Huang Y."/>
        </authorList>
    </citation>
    <scope>NUCLEOTIDE SEQUENCE [LARGE SCALE GENOMIC DNA]</scope>
    <source>
        <strain evidence="13 14">HY188</strain>
    </source>
</reference>
<evidence type="ECO:0000256" key="8">
    <source>
        <dbReference type="ARBA" id="ARBA00023012"/>
    </source>
</evidence>
<accession>A0A516X396</accession>
<keyword evidence="10" id="KW-0812">Transmembrane</keyword>
<dbReference type="InterPro" id="IPR003594">
    <property type="entry name" value="HATPase_dom"/>
</dbReference>
<keyword evidence="7" id="KW-0067">ATP-binding</keyword>
<feature type="transmembrane region" description="Helical" evidence="10">
    <location>
        <begin position="176"/>
        <end position="195"/>
    </location>
</feature>
<keyword evidence="3" id="KW-0597">Phosphoprotein</keyword>
<feature type="region of interest" description="Disordered" evidence="9">
    <location>
        <begin position="582"/>
        <end position="621"/>
    </location>
</feature>
<evidence type="ECO:0000256" key="6">
    <source>
        <dbReference type="ARBA" id="ARBA00022777"/>
    </source>
</evidence>
<comment type="catalytic activity">
    <reaction evidence="1">
        <text>ATP + protein L-histidine = ADP + protein N-phospho-L-histidine.</text>
        <dbReference type="EC" id="2.7.13.3"/>
    </reaction>
</comment>
<feature type="compositionally biased region" description="Low complexity" evidence="9">
    <location>
        <begin position="588"/>
        <end position="614"/>
    </location>
</feature>
<evidence type="ECO:0000256" key="2">
    <source>
        <dbReference type="ARBA" id="ARBA00012438"/>
    </source>
</evidence>
<dbReference type="Gene3D" id="3.30.565.10">
    <property type="entry name" value="Histidine kinase-like ATPase, C-terminal domain"/>
    <property type="match status" value="1"/>
</dbReference>
<dbReference type="InterPro" id="IPR011712">
    <property type="entry name" value="Sig_transdc_His_kin_sub3_dim/P"/>
</dbReference>
<keyword evidence="8" id="KW-0902">Two-component regulatory system</keyword>
<organism evidence="13 14">
    <name type="scientific">Tomitella fengzijianii</name>
    <dbReference type="NCBI Taxonomy" id="2597660"/>
    <lineage>
        <taxon>Bacteria</taxon>
        <taxon>Bacillati</taxon>
        <taxon>Actinomycetota</taxon>
        <taxon>Actinomycetes</taxon>
        <taxon>Mycobacteriales</taxon>
        <taxon>Tomitella</taxon>
    </lineage>
</organism>
<feature type="transmembrane region" description="Helical" evidence="10">
    <location>
        <begin position="100"/>
        <end position="123"/>
    </location>
</feature>
<evidence type="ECO:0000313" key="14">
    <source>
        <dbReference type="Proteomes" id="UP000317344"/>
    </source>
</evidence>
<dbReference type="InterPro" id="IPR050482">
    <property type="entry name" value="Sensor_HK_TwoCompSys"/>
</dbReference>
<feature type="transmembrane region" description="Helical" evidence="10">
    <location>
        <begin position="76"/>
        <end position="94"/>
    </location>
</feature>
<evidence type="ECO:0000259" key="11">
    <source>
        <dbReference type="Pfam" id="PF02518"/>
    </source>
</evidence>
<dbReference type="GO" id="GO:0005524">
    <property type="term" value="F:ATP binding"/>
    <property type="evidence" value="ECO:0007669"/>
    <property type="project" value="UniProtKB-KW"/>
</dbReference>
<evidence type="ECO:0000256" key="10">
    <source>
        <dbReference type="SAM" id="Phobius"/>
    </source>
</evidence>
<name>A0A516X396_9ACTN</name>
<dbReference type="KEGG" id="toy:FO059_09580"/>
<dbReference type="RefSeq" id="WP_143908316.1">
    <property type="nucleotide sequence ID" value="NZ_CP041765.1"/>
</dbReference>
<evidence type="ECO:0000256" key="5">
    <source>
        <dbReference type="ARBA" id="ARBA00022741"/>
    </source>
</evidence>
<keyword evidence="6 13" id="KW-0418">Kinase</keyword>
<evidence type="ECO:0000256" key="4">
    <source>
        <dbReference type="ARBA" id="ARBA00022679"/>
    </source>
</evidence>
<dbReference type="InterPro" id="IPR036890">
    <property type="entry name" value="HATPase_C_sf"/>
</dbReference>
<sequence>MRLGAGARGPAGLGTHRCDRTLPVLAAAVLTLGGVQLALTLPGSGGLWWVQLVVTATFWVFAGAGLLAWHRRPGNRMGMLLVWGGLAVFAGTLGNTAVPALAAAGAVTATVVLAVTVHLLLAFPSGRVHGAPARAVVVAGYAVSLLLQAPQYLFDPSAAPALSVADSPGLVTAGTWVQRAAGAVVVVAAAVLLARRIAAAHAAHRRVLVPLFAYGMLALLSVPLRATVLEPAFGAVAAAVVQFLVLGGVPVAFVLAMLRGGFAREGELEELAAQLAATGDARADLPALLGRALGDPSVEVLYWMPRAAVWTDGSGALRALPLPEHRASVEVSAAGERIGAIVYDGYLIADPAPVRAAGRVMALAIERERLLARLLAQRGALIASRARIVTAADRERRRVARDLHDGMQVRLVLLALEAQRLAAAADGPVAGQALALRRGLDETAARLRSFVHELMPSALIERGLCAAAEDLVDRMPLPTALHAGIADLALPPDVESTAYFLIAEGLTNALKHAHAGRLSVRIGRDGDALVVEVHDDGVGGASLHTGHGLRGLADRVHALGGGLRVDSATGCGTHLRAELPCGDRAHPEAGPQPAEAGPAEAGPAGAGPQRPTPARVREAAG</sequence>
<dbReference type="SUPFAM" id="SSF55874">
    <property type="entry name" value="ATPase domain of HSP90 chaperone/DNA topoisomerase II/histidine kinase"/>
    <property type="match status" value="1"/>
</dbReference>
<dbReference type="PANTHER" id="PTHR24421">
    <property type="entry name" value="NITRATE/NITRITE SENSOR PROTEIN NARX-RELATED"/>
    <property type="match status" value="1"/>
</dbReference>
<feature type="transmembrane region" description="Helical" evidence="10">
    <location>
        <begin position="47"/>
        <end position="69"/>
    </location>
</feature>
<keyword evidence="4" id="KW-0808">Transferase</keyword>
<proteinExistence type="predicted"/>
<dbReference type="EC" id="2.7.13.3" evidence="2"/>
<evidence type="ECO:0000256" key="1">
    <source>
        <dbReference type="ARBA" id="ARBA00000085"/>
    </source>
</evidence>
<feature type="transmembrane region" description="Helical" evidence="10">
    <location>
        <begin position="21"/>
        <end position="41"/>
    </location>
</feature>
<keyword evidence="10" id="KW-0472">Membrane</keyword>
<feature type="domain" description="Histidine kinase/HSP90-like ATPase" evidence="11">
    <location>
        <begin position="497"/>
        <end position="580"/>
    </location>
</feature>
<evidence type="ECO:0000256" key="9">
    <source>
        <dbReference type="SAM" id="MobiDB-lite"/>
    </source>
</evidence>
<keyword evidence="14" id="KW-1185">Reference proteome</keyword>
<dbReference type="CDD" id="cd16917">
    <property type="entry name" value="HATPase_UhpB-NarQ-NarX-like"/>
    <property type="match status" value="1"/>
</dbReference>
<dbReference type="AlphaFoldDB" id="A0A516X396"/>
<evidence type="ECO:0000259" key="12">
    <source>
        <dbReference type="Pfam" id="PF07730"/>
    </source>
</evidence>
<feature type="domain" description="Signal transduction histidine kinase subgroup 3 dimerisation and phosphoacceptor" evidence="12">
    <location>
        <begin position="395"/>
        <end position="459"/>
    </location>
</feature>
<dbReference type="Pfam" id="PF02518">
    <property type="entry name" value="HATPase_c"/>
    <property type="match status" value="1"/>
</dbReference>
<dbReference type="Proteomes" id="UP000317344">
    <property type="component" value="Chromosome"/>
</dbReference>
<dbReference type="GO" id="GO:0016020">
    <property type="term" value="C:membrane"/>
    <property type="evidence" value="ECO:0007669"/>
    <property type="project" value="InterPro"/>
</dbReference>